<organism evidence="2 3">
    <name type="scientific">Geodermatophilus sabuli</name>
    <dbReference type="NCBI Taxonomy" id="1564158"/>
    <lineage>
        <taxon>Bacteria</taxon>
        <taxon>Bacillati</taxon>
        <taxon>Actinomycetota</taxon>
        <taxon>Actinomycetes</taxon>
        <taxon>Geodermatophilales</taxon>
        <taxon>Geodermatophilaceae</taxon>
        <taxon>Geodermatophilus</taxon>
    </lineage>
</organism>
<protein>
    <submittedName>
        <fullName evidence="2">Uncharacterized protein</fullName>
    </submittedName>
</protein>
<evidence type="ECO:0000313" key="2">
    <source>
        <dbReference type="EMBL" id="NEK56757.1"/>
    </source>
</evidence>
<gene>
    <name evidence="2" type="ORF">GCU56_02565</name>
</gene>
<dbReference type="EMBL" id="JAAGWF010000003">
    <property type="protein sequence ID" value="NEK56757.1"/>
    <property type="molecule type" value="Genomic_DNA"/>
</dbReference>
<accession>A0A7K3VYP4</accession>
<dbReference type="AlphaFoldDB" id="A0A7K3VYP4"/>
<feature type="transmembrane region" description="Helical" evidence="1">
    <location>
        <begin position="37"/>
        <end position="58"/>
    </location>
</feature>
<keyword evidence="3" id="KW-1185">Reference proteome</keyword>
<sequence length="116" mass="12199">MDRLTHVGLLVLLGAVTVVVSVTDAHLAYVRPGFRPFLLGAGVLLLALGVLGLTRGHATTRSARPAPSAHDHEHGTTPRVAWLLLLPVAVMFLVAPPALGAFTVARRAQCVRASRA</sequence>
<feature type="transmembrane region" description="Helical" evidence="1">
    <location>
        <begin position="6"/>
        <end position="30"/>
    </location>
</feature>
<reference evidence="2 3" key="1">
    <citation type="submission" date="2020-02" db="EMBL/GenBank/DDBJ databases">
        <title>Geodermatophilus sabuli CPCC 205279 I12A-02694.</title>
        <authorList>
            <person name="Jiang Z."/>
        </authorList>
    </citation>
    <scope>NUCLEOTIDE SEQUENCE [LARGE SCALE GENOMIC DNA]</scope>
    <source>
        <strain evidence="2 3">I12A-02694</strain>
    </source>
</reference>
<keyword evidence="1" id="KW-0472">Membrane</keyword>
<dbReference type="Proteomes" id="UP000470246">
    <property type="component" value="Unassembled WGS sequence"/>
</dbReference>
<comment type="caution">
    <text evidence="2">The sequence shown here is derived from an EMBL/GenBank/DDBJ whole genome shotgun (WGS) entry which is preliminary data.</text>
</comment>
<keyword evidence="1" id="KW-1133">Transmembrane helix</keyword>
<evidence type="ECO:0000256" key="1">
    <source>
        <dbReference type="SAM" id="Phobius"/>
    </source>
</evidence>
<dbReference type="RefSeq" id="WP_163479936.1">
    <property type="nucleotide sequence ID" value="NZ_JAAGWF010000003.1"/>
</dbReference>
<evidence type="ECO:0000313" key="3">
    <source>
        <dbReference type="Proteomes" id="UP000470246"/>
    </source>
</evidence>
<proteinExistence type="predicted"/>
<feature type="transmembrane region" description="Helical" evidence="1">
    <location>
        <begin position="80"/>
        <end position="105"/>
    </location>
</feature>
<name>A0A7K3VYP4_9ACTN</name>
<keyword evidence="1" id="KW-0812">Transmembrane</keyword>